<accession>A0A1B4V6K3</accession>
<keyword evidence="3" id="KW-1185">Reference proteome</keyword>
<dbReference type="AlphaFoldDB" id="A0A1B4V6K3"/>
<feature type="chain" id="PRO_5008571219" description="CzcE family metal-binding protein" evidence="1">
    <location>
        <begin position="24"/>
        <end position="122"/>
    </location>
</feature>
<dbReference type="Proteomes" id="UP000218899">
    <property type="component" value="Chromosome"/>
</dbReference>
<reference evidence="2 3" key="1">
    <citation type="submission" date="2015-08" db="EMBL/GenBank/DDBJ databases">
        <title>Complete genome sequence of Sulfurifustis variabilis.</title>
        <authorList>
            <person name="Miura A."/>
            <person name="Kojima H."/>
            <person name="Fukui M."/>
        </authorList>
    </citation>
    <scope>NUCLEOTIDE SEQUENCE [LARGE SCALE GENOMIC DNA]</scope>
    <source>
        <strain evidence="3">skN76</strain>
    </source>
</reference>
<keyword evidence="1" id="KW-0732">Signal</keyword>
<evidence type="ECO:0000313" key="2">
    <source>
        <dbReference type="EMBL" id="BAU49140.1"/>
    </source>
</evidence>
<dbReference type="EMBL" id="AP014936">
    <property type="protein sequence ID" value="BAU49140.1"/>
    <property type="molecule type" value="Genomic_DNA"/>
</dbReference>
<dbReference type="OrthoDB" id="8781507at2"/>
<dbReference type="RefSeq" id="WP_096461587.1">
    <property type="nucleotide sequence ID" value="NZ_AP014936.1"/>
</dbReference>
<evidence type="ECO:0000256" key="1">
    <source>
        <dbReference type="SAM" id="SignalP"/>
    </source>
</evidence>
<evidence type="ECO:0000313" key="3">
    <source>
        <dbReference type="Proteomes" id="UP000218899"/>
    </source>
</evidence>
<dbReference type="InterPro" id="IPR031560">
    <property type="entry name" value="CzcE"/>
</dbReference>
<evidence type="ECO:0008006" key="4">
    <source>
        <dbReference type="Google" id="ProtNLM"/>
    </source>
</evidence>
<feature type="signal peptide" evidence="1">
    <location>
        <begin position="1"/>
        <end position="23"/>
    </location>
</feature>
<gene>
    <name evidence="2" type="ORF">SVA_2592</name>
</gene>
<sequence length="122" mass="12945">MSRLRFPIVSLLVAGVVSAPSFAMPSRAISDLGTPVHDGIPDARPQARGADRTIAIGADTKHVNVEGGEIVRFTVGGNAFEWLFDTYGTGRVFDLKEIAPAGTLDGRDIKVYVSPDPLYSSG</sequence>
<dbReference type="Pfam" id="PF16986">
    <property type="entry name" value="CzcE"/>
    <property type="match status" value="1"/>
</dbReference>
<protein>
    <recommendedName>
        <fullName evidence="4">CzcE family metal-binding protein</fullName>
    </recommendedName>
</protein>
<name>A0A1B4V6K3_9GAMM</name>
<dbReference type="Gene3D" id="2.60.40.2280">
    <property type="entry name" value="Heavy-metal resistance protein CzcE"/>
    <property type="match status" value="1"/>
</dbReference>
<proteinExistence type="predicted"/>
<organism evidence="2 3">
    <name type="scientific">Sulfurifustis variabilis</name>
    <dbReference type="NCBI Taxonomy" id="1675686"/>
    <lineage>
        <taxon>Bacteria</taxon>
        <taxon>Pseudomonadati</taxon>
        <taxon>Pseudomonadota</taxon>
        <taxon>Gammaproteobacteria</taxon>
        <taxon>Acidiferrobacterales</taxon>
        <taxon>Acidiferrobacteraceae</taxon>
        <taxon>Sulfurifustis</taxon>
    </lineage>
</organism>
<dbReference type="InterPro" id="IPR038674">
    <property type="entry name" value="CzcE_sf"/>
</dbReference>
<dbReference type="KEGG" id="sva:SVA_2592"/>